<dbReference type="SUPFAM" id="SSF53187">
    <property type="entry name" value="Zn-dependent exopeptidases"/>
    <property type="match status" value="1"/>
</dbReference>
<dbReference type="OrthoDB" id="5841748at2759"/>
<dbReference type="SUPFAM" id="SSF47672">
    <property type="entry name" value="Transferrin receptor-like dimerisation domain"/>
    <property type="match status" value="1"/>
</dbReference>
<dbReference type="EMBL" id="JAOTPV010000034">
    <property type="protein sequence ID" value="KAJ4468795.1"/>
    <property type="molecule type" value="Genomic_DNA"/>
</dbReference>
<name>A0A9W9DG00_9AGAR</name>
<dbReference type="CDD" id="cd02121">
    <property type="entry name" value="PA_GCPII_like"/>
    <property type="match status" value="1"/>
</dbReference>
<evidence type="ECO:0000259" key="5">
    <source>
        <dbReference type="Pfam" id="PF04253"/>
    </source>
</evidence>
<dbReference type="FunFam" id="3.40.630.10:FF:000101">
    <property type="entry name" value="N-acetylated alpha-linked acidic dipeptidase like 1"/>
    <property type="match status" value="1"/>
</dbReference>
<dbReference type="InterPro" id="IPR039373">
    <property type="entry name" value="Peptidase_M28B"/>
</dbReference>
<gene>
    <name evidence="7" type="ORF">J3R30DRAFT_3409862</name>
</gene>
<evidence type="ECO:0000256" key="2">
    <source>
        <dbReference type="SAM" id="Coils"/>
    </source>
</evidence>
<keyword evidence="3" id="KW-0812">Transmembrane</keyword>
<keyword evidence="2" id="KW-0175">Coiled coil</keyword>
<dbReference type="InterPro" id="IPR007365">
    <property type="entry name" value="TFR-like_dimer_dom"/>
</dbReference>
<protein>
    <submittedName>
        <fullName evidence="7">Zn-dependent exopeptidase</fullName>
    </submittedName>
</protein>
<evidence type="ECO:0000256" key="1">
    <source>
        <dbReference type="ARBA" id="ARBA00005634"/>
    </source>
</evidence>
<dbReference type="CDD" id="cd08022">
    <property type="entry name" value="M28_PSMA_like"/>
    <property type="match status" value="1"/>
</dbReference>
<dbReference type="InterPro" id="IPR036757">
    <property type="entry name" value="TFR-like_dimer_dom_sf"/>
</dbReference>
<dbReference type="GO" id="GO:0004180">
    <property type="term" value="F:carboxypeptidase activity"/>
    <property type="evidence" value="ECO:0007669"/>
    <property type="project" value="TreeGrafter"/>
</dbReference>
<evidence type="ECO:0000313" key="7">
    <source>
        <dbReference type="EMBL" id="KAJ4468795.1"/>
    </source>
</evidence>
<dbReference type="Pfam" id="PF02225">
    <property type="entry name" value="PA"/>
    <property type="match status" value="1"/>
</dbReference>
<evidence type="ECO:0000313" key="8">
    <source>
        <dbReference type="Proteomes" id="UP001150266"/>
    </source>
</evidence>
<dbReference type="Gene3D" id="3.40.630.10">
    <property type="entry name" value="Zn peptidases"/>
    <property type="match status" value="1"/>
</dbReference>
<feature type="domain" description="Peptidase M28" evidence="6">
    <location>
        <begin position="358"/>
        <end position="560"/>
    </location>
</feature>
<dbReference type="SUPFAM" id="SSF52025">
    <property type="entry name" value="PA domain"/>
    <property type="match status" value="1"/>
</dbReference>
<feature type="transmembrane region" description="Helical" evidence="3">
    <location>
        <begin position="18"/>
        <end position="36"/>
    </location>
</feature>
<dbReference type="Pfam" id="PF04253">
    <property type="entry name" value="TFR_dimer"/>
    <property type="match status" value="1"/>
</dbReference>
<feature type="domain" description="PA" evidence="4">
    <location>
        <begin position="197"/>
        <end position="268"/>
    </location>
</feature>
<comment type="caution">
    <text evidence="7">The sequence shown here is derived from an EMBL/GenBank/DDBJ whole genome shotgun (WGS) entry which is preliminary data.</text>
</comment>
<accession>A0A9W9DG00</accession>
<dbReference type="PANTHER" id="PTHR10404:SF46">
    <property type="entry name" value="VACUOLAR PROTEIN SORTING-ASSOCIATED PROTEIN 70"/>
    <property type="match status" value="1"/>
</dbReference>
<feature type="domain" description="Transferrin receptor-like dimerisation" evidence="5">
    <location>
        <begin position="691"/>
        <end position="773"/>
    </location>
</feature>
<dbReference type="Proteomes" id="UP001150266">
    <property type="component" value="Unassembled WGS sequence"/>
</dbReference>
<keyword evidence="3" id="KW-0472">Membrane</keyword>
<evidence type="ECO:0000259" key="4">
    <source>
        <dbReference type="Pfam" id="PF02225"/>
    </source>
</evidence>
<keyword evidence="8" id="KW-1185">Reference proteome</keyword>
<sequence length="780" mass="87289">MTTKTHHPKKNYSLRDSLVYLTLSIILIEFCLSWLLNLNNPRESDFESRRQDIERFFLSIPNRDKAQALSRKFSKAPHLPGSPRDAALAKKMLHFFQDELGISSTAQSIFQAGSPDSRNATLHLTGEDRINQPTAWIDVYYPVLDTPKQQSIQVLDKDGQTTWTANLTEQGDFLDEDAYNSRDDVPTWHYYSADGVVEGQLVYVNYGTKQDFDALFSSGVNLTGKIALARYGEVENAQIAGAIGLLMYTDIRDDGHITAQNGYATYPHGPARNPSSVQRGSAHMLYVYPGDLSTPGYPAYQNASRQEPSNVLSIPSIPISWKTARALVKESGMFNESVSTKFIRIINRVDRAPAPIWNTMAAIPGHINDEVVILGCHRDAWVLGAADPVSGTVSLMEVVRAFGALLDTGWKPLRTILFTSWDAEEVGLVGSTEYGEDFGEWLSQYAVAYLNVDISAAGPRWLIYGTPSLNDLIRRTAQDIPHPTAKGRTLWDARYDKGFEFDSIEAQDSRPNTTGIQMLGLGSDHAVFFLRLGIASSDQMFKGVTKFDVPYHYHSIFDSARWMQLYGDPGFYRHIAVAKHLGLMALRLADSLTLPLNTSRGASALNDYLTNLNSVEIKFNTSANLSELRNRIVVLQAASADLEREKNEAQFNFFATMIGSRPSFSSRIFSPGFALPYQYYPSQFSSQKSMKEEIQQAYVRVANANKKSMMFDRGFLSDQGLSQRPWFKNLVVGPDREQGYEGTFFPALTEAIQSGNSKRVKYETQRLMNLLELLTVKLVS</sequence>
<evidence type="ECO:0000259" key="6">
    <source>
        <dbReference type="Pfam" id="PF04389"/>
    </source>
</evidence>
<dbReference type="InterPro" id="IPR003137">
    <property type="entry name" value="PA_domain"/>
</dbReference>
<reference evidence="7" key="1">
    <citation type="submission" date="2022-08" db="EMBL/GenBank/DDBJ databases">
        <title>A Global Phylogenomic Analysis of the Shiitake Genus Lentinula.</title>
        <authorList>
            <consortium name="DOE Joint Genome Institute"/>
            <person name="Sierra-Patev S."/>
            <person name="Min B."/>
            <person name="Naranjo-Ortiz M."/>
            <person name="Looney B."/>
            <person name="Konkel Z."/>
            <person name="Slot J.C."/>
            <person name="Sakamoto Y."/>
            <person name="Steenwyk J.L."/>
            <person name="Rokas A."/>
            <person name="Carro J."/>
            <person name="Camarero S."/>
            <person name="Ferreira P."/>
            <person name="Molpeceres G."/>
            <person name="Ruiz-Duenas F.J."/>
            <person name="Serrano A."/>
            <person name="Henrissat B."/>
            <person name="Drula E."/>
            <person name="Hughes K.W."/>
            <person name="Mata J.L."/>
            <person name="Ishikawa N.K."/>
            <person name="Vargas-Isla R."/>
            <person name="Ushijima S."/>
            <person name="Smith C.A."/>
            <person name="Ahrendt S."/>
            <person name="Andreopoulos W."/>
            <person name="He G."/>
            <person name="Labutti K."/>
            <person name="Lipzen A."/>
            <person name="Ng V."/>
            <person name="Riley R."/>
            <person name="Sandor L."/>
            <person name="Barry K."/>
            <person name="Martinez A.T."/>
            <person name="Xiao Y."/>
            <person name="Gibbons J.G."/>
            <person name="Terashima K."/>
            <person name="Grigoriev I.V."/>
            <person name="Hibbett D.S."/>
        </authorList>
    </citation>
    <scope>NUCLEOTIDE SEQUENCE</scope>
    <source>
        <strain evidence="7">JLM2183</strain>
    </source>
</reference>
<dbReference type="Gene3D" id="3.50.30.30">
    <property type="match status" value="1"/>
</dbReference>
<dbReference type="InterPro" id="IPR007484">
    <property type="entry name" value="Peptidase_M28"/>
</dbReference>
<dbReference type="Pfam" id="PF04389">
    <property type="entry name" value="Peptidase_M28"/>
    <property type="match status" value="1"/>
</dbReference>
<proteinExistence type="inferred from homology"/>
<dbReference type="InterPro" id="IPR046450">
    <property type="entry name" value="PA_dom_sf"/>
</dbReference>
<comment type="similarity">
    <text evidence="1">Belongs to the peptidase M28 family. M28B subfamily.</text>
</comment>
<organism evidence="7 8">
    <name type="scientific">Lentinula aciculospora</name>
    <dbReference type="NCBI Taxonomy" id="153920"/>
    <lineage>
        <taxon>Eukaryota</taxon>
        <taxon>Fungi</taxon>
        <taxon>Dikarya</taxon>
        <taxon>Basidiomycota</taxon>
        <taxon>Agaricomycotina</taxon>
        <taxon>Agaricomycetes</taxon>
        <taxon>Agaricomycetidae</taxon>
        <taxon>Agaricales</taxon>
        <taxon>Marasmiineae</taxon>
        <taxon>Omphalotaceae</taxon>
        <taxon>Lentinula</taxon>
    </lineage>
</organism>
<keyword evidence="3" id="KW-1133">Transmembrane helix</keyword>
<dbReference type="PANTHER" id="PTHR10404">
    <property type="entry name" value="N-ACETYLATED-ALPHA-LINKED ACIDIC DIPEPTIDASE"/>
    <property type="match status" value="1"/>
</dbReference>
<feature type="coiled-coil region" evidence="2">
    <location>
        <begin position="625"/>
        <end position="652"/>
    </location>
</feature>
<dbReference type="Gene3D" id="1.20.930.40">
    <property type="entry name" value="Transferrin receptor-like, dimerisation domain"/>
    <property type="match status" value="1"/>
</dbReference>
<evidence type="ECO:0000256" key="3">
    <source>
        <dbReference type="SAM" id="Phobius"/>
    </source>
</evidence>
<dbReference type="AlphaFoldDB" id="A0A9W9DG00"/>